<evidence type="ECO:0008006" key="2">
    <source>
        <dbReference type="Google" id="ProtNLM"/>
    </source>
</evidence>
<dbReference type="SUPFAM" id="SSF46565">
    <property type="entry name" value="Chaperone J-domain"/>
    <property type="match status" value="1"/>
</dbReference>
<name>A0A5J6VL78_9VIRU</name>
<sequence length="93" mass="10945">MNNINIIETNYYDTLGLTSNATTEEIILKYNILINQYKIIPFLTFNHKNHIKELDIAKFILTNNEYRTKYDIINNSTTKIPQTAICDRLFSLK</sequence>
<dbReference type="EMBL" id="MN448289">
    <property type="protein sequence ID" value="QFG74649.1"/>
    <property type="molecule type" value="Genomic_DNA"/>
</dbReference>
<proteinExistence type="predicted"/>
<protein>
    <recommendedName>
        <fullName evidence="2">J domain-containing protein</fullName>
    </recommendedName>
</protein>
<dbReference type="Gene3D" id="1.10.287.110">
    <property type="entry name" value="DnaJ domain"/>
    <property type="match status" value="1"/>
</dbReference>
<dbReference type="InterPro" id="IPR036869">
    <property type="entry name" value="J_dom_sf"/>
</dbReference>
<accession>A0A5J6VL78</accession>
<reference evidence="1" key="1">
    <citation type="journal article" date="2019" name="Philos. Trans. R. Soc. Lond., B, Biol. Sci.">
        <title>Targeted metagenomic recovery of four divergent viruses reveals shared and distinctive characteristics of giant viruses of marine eukaryotes.</title>
        <authorList>
            <person name="Needham D.M."/>
            <person name="Poirier C."/>
            <person name="Hehenberger E."/>
            <person name="Jimenez V."/>
            <person name="Swalwell J.E."/>
            <person name="Santoro A.E."/>
            <person name="Worden A.Z."/>
        </authorList>
    </citation>
    <scope>NUCLEOTIDE SEQUENCE</scope>
    <source>
        <strain evidence="1">MPacV-611</strain>
    </source>
</reference>
<evidence type="ECO:0000313" key="1">
    <source>
        <dbReference type="EMBL" id="QFG74649.1"/>
    </source>
</evidence>
<organism evidence="1">
    <name type="scientific">Megaviridae environmental sample</name>
    <dbReference type="NCBI Taxonomy" id="1737588"/>
    <lineage>
        <taxon>Viruses</taxon>
        <taxon>Varidnaviria</taxon>
        <taxon>Bamfordvirae</taxon>
        <taxon>Nucleocytoviricota</taxon>
        <taxon>Megaviricetes</taxon>
        <taxon>Imitervirales</taxon>
        <taxon>Mimiviridae</taxon>
        <taxon>environmental samples</taxon>
    </lineage>
</organism>